<accession>A0A1A8LLJ3</accession>
<organism evidence="1">
    <name type="scientific">Nothobranchius pienaari</name>
    <dbReference type="NCBI Taxonomy" id="704102"/>
    <lineage>
        <taxon>Eukaryota</taxon>
        <taxon>Metazoa</taxon>
        <taxon>Chordata</taxon>
        <taxon>Craniata</taxon>
        <taxon>Vertebrata</taxon>
        <taxon>Euteleostomi</taxon>
        <taxon>Actinopterygii</taxon>
        <taxon>Neopterygii</taxon>
        <taxon>Teleostei</taxon>
        <taxon>Neoteleostei</taxon>
        <taxon>Acanthomorphata</taxon>
        <taxon>Ovalentaria</taxon>
        <taxon>Atherinomorphae</taxon>
        <taxon>Cyprinodontiformes</taxon>
        <taxon>Nothobranchiidae</taxon>
        <taxon>Nothobranchius</taxon>
    </lineage>
</organism>
<name>A0A1A8LLJ3_9TELE</name>
<dbReference type="EMBL" id="HAEF01007804">
    <property type="protein sequence ID" value="SBR45403.1"/>
    <property type="molecule type" value="Transcribed_RNA"/>
</dbReference>
<reference evidence="1" key="2">
    <citation type="submission" date="2016-06" db="EMBL/GenBank/DDBJ databases">
        <title>The genome of a short-lived fish provides insights into sex chromosome evolution and the genetic control of aging.</title>
        <authorList>
            <person name="Reichwald K."/>
            <person name="Felder M."/>
            <person name="Petzold A."/>
            <person name="Koch P."/>
            <person name="Groth M."/>
            <person name="Platzer M."/>
        </authorList>
    </citation>
    <scope>NUCLEOTIDE SEQUENCE</scope>
    <source>
        <tissue evidence="1">Brain</tissue>
    </source>
</reference>
<proteinExistence type="predicted"/>
<evidence type="ECO:0000313" key="1">
    <source>
        <dbReference type="EMBL" id="SBR45403.1"/>
    </source>
</evidence>
<reference evidence="1" key="1">
    <citation type="submission" date="2016-05" db="EMBL/GenBank/DDBJ databases">
        <authorList>
            <person name="Lavstsen T."/>
            <person name="Jespersen J.S."/>
        </authorList>
    </citation>
    <scope>NUCLEOTIDE SEQUENCE</scope>
    <source>
        <tissue evidence="1">Brain</tissue>
    </source>
</reference>
<gene>
    <name evidence="1" type="primary">AL807829.1</name>
</gene>
<protein>
    <submittedName>
        <fullName evidence="1">Uncharacterized protein</fullName>
    </submittedName>
</protein>
<feature type="non-terminal residue" evidence="1">
    <location>
        <position position="1"/>
    </location>
</feature>
<dbReference type="AlphaFoldDB" id="A0A1A8LLJ3"/>
<sequence length="56" mass="6098">RLTAAGPKQGASCHLQPCRSAEAGVMEMFQTLCKWSGSGDLQLFPGIPLELFRFKS</sequence>